<evidence type="ECO:0000256" key="1">
    <source>
        <dbReference type="SAM" id="SignalP"/>
    </source>
</evidence>
<protein>
    <recommendedName>
        <fullName evidence="4">Long-chain fatty acid transporter</fullName>
    </recommendedName>
</protein>
<gene>
    <name evidence="2" type="ORF">PKOR_09325</name>
</gene>
<dbReference type="STRING" id="400092.PKOR_09325"/>
<feature type="chain" id="PRO_5002416763" description="Long-chain fatty acid transporter" evidence="1">
    <location>
        <begin position="27"/>
        <end position="252"/>
    </location>
</feature>
<dbReference type="KEGG" id="pko:PKOR_09325"/>
<evidence type="ECO:0000313" key="3">
    <source>
        <dbReference type="Proteomes" id="UP000033109"/>
    </source>
</evidence>
<keyword evidence="1" id="KW-0732">Signal</keyword>
<evidence type="ECO:0000313" key="2">
    <source>
        <dbReference type="EMBL" id="AKD03289.1"/>
    </source>
</evidence>
<keyword evidence="3" id="KW-1185">Reference proteome</keyword>
<name>A0A0E3ZG62_9BACT</name>
<reference evidence="2 3" key="1">
    <citation type="journal article" date="2015" name="Sci. Rep.">
        <title>Unraveling adaptation of Pontibacter korlensis to radiation and infertility in desert through complete genome and comparative transcriptomic analysis.</title>
        <authorList>
            <person name="Dai J."/>
            <person name="Dai W."/>
            <person name="Qiu C."/>
            <person name="Yang Z."/>
            <person name="Zhang Y."/>
            <person name="Zhou M."/>
            <person name="Zhang L."/>
            <person name="Fang C."/>
            <person name="Gao Q."/>
            <person name="Yang Q."/>
            <person name="Li X."/>
            <person name="Wang Z."/>
            <person name="Wang Z."/>
            <person name="Jia Z."/>
            <person name="Chen X."/>
        </authorList>
    </citation>
    <scope>NUCLEOTIDE SEQUENCE [LARGE SCALE GENOMIC DNA]</scope>
    <source>
        <strain evidence="2 3">X14-1T</strain>
    </source>
</reference>
<organism evidence="2 3">
    <name type="scientific">Pontibacter korlensis</name>
    <dbReference type="NCBI Taxonomy" id="400092"/>
    <lineage>
        <taxon>Bacteria</taxon>
        <taxon>Pseudomonadati</taxon>
        <taxon>Bacteroidota</taxon>
        <taxon>Cytophagia</taxon>
        <taxon>Cytophagales</taxon>
        <taxon>Hymenobacteraceae</taxon>
        <taxon>Pontibacter</taxon>
    </lineage>
</organism>
<evidence type="ECO:0008006" key="4">
    <source>
        <dbReference type="Google" id="ProtNLM"/>
    </source>
</evidence>
<dbReference type="PATRIC" id="fig|400092.3.peg.2048"/>
<dbReference type="Pfam" id="PF10677">
    <property type="entry name" value="DUF2490"/>
    <property type="match status" value="1"/>
</dbReference>
<dbReference type="EMBL" id="CP009621">
    <property type="protein sequence ID" value="AKD03289.1"/>
    <property type="molecule type" value="Genomic_DNA"/>
</dbReference>
<dbReference type="RefSeq" id="WP_046310318.1">
    <property type="nucleotide sequence ID" value="NZ_CBCSCY010000053.1"/>
</dbReference>
<dbReference type="HOGENOM" id="CLU_089264_0_0_10"/>
<sequence>MKNRPTLILLAWVLLAPALLLNTASAQTTERIKDHNTNGWYMYFGDHKVADRWGIHAEVQLRRHNTIKNPQQLLFRTGVNYDLTPTAMFTLGYGFIETHPYGDYPAAGTFPEQRIYEQLQLKGNIARVGLSHRYRLEQRWVKQPGAADYTYLNRARYMIKATLPLVGPSLEPKEPFLAAYDEVFVGFGENVKQNIFDQNRAYVALGYKISNSSSLELGYLNQIVQKANGVVFEHNHTLQVSFFHTLNFAKQD</sequence>
<dbReference type="InterPro" id="IPR019619">
    <property type="entry name" value="DUF2490"/>
</dbReference>
<feature type="signal peptide" evidence="1">
    <location>
        <begin position="1"/>
        <end position="26"/>
    </location>
</feature>
<dbReference type="OrthoDB" id="1118734at2"/>
<dbReference type="AlphaFoldDB" id="A0A0E3ZG62"/>
<proteinExistence type="predicted"/>
<accession>A0A0E3ZG62</accession>
<dbReference type="Proteomes" id="UP000033109">
    <property type="component" value="Chromosome"/>
</dbReference>